<keyword evidence="5" id="KW-0337">GPI-anchor biosynthesis</keyword>
<comment type="pathway">
    <text evidence="5">Glycolipid biosynthesis; glycosylphosphatidylinositol-anchor biosynthesis.</text>
</comment>
<keyword evidence="5" id="KW-0012">Acyltransferase</keyword>
<reference evidence="6 7" key="1">
    <citation type="journal article" date="2018" name="J. Allergy Clin. Immunol.">
        <title>High-quality assembly of Dermatophagoides pteronyssinus genome and transcriptome reveals a wide range of novel allergens.</title>
        <authorList>
            <person name="Liu X.Y."/>
            <person name="Yang K.Y."/>
            <person name="Wang M.Q."/>
            <person name="Kwok J.S."/>
            <person name="Zeng X."/>
            <person name="Yang Z."/>
            <person name="Xiao X.J."/>
            <person name="Lau C.P."/>
            <person name="Li Y."/>
            <person name="Huang Z.M."/>
            <person name="Ba J.G."/>
            <person name="Yim A.K."/>
            <person name="Ouyang C.Y."/>
            <person name="Ngai S.M."/>
            <person name="Chan T.F."/>
            <person name="Leung E.L."/>
            <person name="Liu L."/>
            <person name="Liu Z.G."/>
            <person name="Tsui S.K."/>
        </authorList>
    </citation>
    <scope>NUCLEOTIDE SEQUENCE [LARGE SCALE GENOMIC DNA]</scope>
    <source>
        <strain evidence="6">Derp</strain>
    </source>
</reference>
<dbReference type="InterPro" id="IPR009447">
    <property type="entry name" value="PIGW/GWT1"/>
</dbReference>
<dbReference type="Proteomes" id="UP000887458">
    <property type="component" value="Unassembled WGS sequence"/>
</dbReference>
<protein>
    <recommendedName>
        <fullName evidence="5">Phosphatidylinositol-glycan biosynthesis class W protein</fullName>
        <ecNumber evidence="5">2.3.-.-</ecNumber>
    </recommendedName>
</protein>
<feature type="transmembrane region" description="Helical" evidence="5">
    <location>
        <begin position="126"/>
        <end position="147"/>
    </location>
</feature>
<feature type="transmembrane region" description="Helical" evidence="5">
    <location>
        <begin position="259"/>
        <end position="279"/>
    </location>
</feature>
<evidence type="ECO:0000256" key="1">
    <source>
        <dbReference type="ARBA" id="ARBA00004141"/>
    </source>
</evidence>
<evidence type="ECO:0000256" key="5">
    <source>
        <dbReference type="RuleBase" id="RU280819"/>
    </source>
</evidence>
<comment type="caution">
    <text evidence="6">The sequence shown here is derived from an EMBL/GenBank/DDBJ whole genome shotgun (WGS) entry which is preliminary data.</text>
</comment>
<feature type="transmembrane region" description="Helical" evidence="5">
    <location>
        <begin position="53"/>
        <end position="73"/>
    </location>
</feature>
<feature type="transmembrane region" description="Helical" evidence="5">
    <location>
        <begin position="231"/>
        <end position="252"/>
    </location>
</feature>
<name>A0ABQ8JN15_DERPT</name>
<dbReference type="EC" id="2.3.-.-" evidence="5"/>
<accession>A0ABQ8JN15</accession>
<reference evidence="6 7" key="2">
    <citation type="journal article" date="2022" name="Mol. Biol. Evol.">
        <title>Comparative Genomics Reveals Insights into the Divergent Evolution of Astigmatic Mites and Household Pest Adaptations.</title>
        <authorList>
            <person name="Xiong Q."/>
            <person name="Wan A.T."/>
            <person name="Liu X."/>
            <person name="Fung C.S."/>
            <person name="Xiao X."/>
            <person name="Malainual N."/>
            <person name="Hou J."/>
            <person name="Wang L."/>
            <person name="Wang M."/>
            <person name="Yang K.Y."/>
            <person name="Cui Y."/>
            <person name="Leung E.L."/>
            <person name="Nong W."/>
            <person name="Shin S.K."/>
            <person name="Au S.W."/>
            <person name="Jeong K.Y."/>
            <person name="Chew F.T."/>
            <person name="Hui J.H."/>
            <person name="Leung T.F."/>
            <person name="Tungtrongchitr A."/>
            <person name="Zhong N."/>
            <person name="Liu Z."/>
            <person name="Tsui S.K."/>
        </authorList>
    </citation>
    <scope>NUCLEOTIDE SEQUENCE [LARGE SCALE GENOMIC DNA]</scope>
    <source>
        <strain evidence="6">Derp</strain>
    </source>
</reference>
<dbReference type="Pfam" id="PF06423">
    <property type="entry name" value="GWT1"/>
    <property type="match status" value="1"/>
</dbReference>
<dbReference type="PANTHER" id="PTHR20661:SF0">
    <property type="entry name" value="PHOSPHATIDYLINOSITOL-GLYCAN BIOSYNTHESIS CLASS W PROTEIN"/>
    <property type="match status" value="1"/>
</dbReference>
<comment type="function">
    <text evidence="5">A acetyltransferase, which acetylates the inositol ring of phosphatidylinositol during biosynthesis of GPI-anchor.</text>
</comment>
<keyword evidence="4 5" id="KW-0472">Membrane</keyword>
<evidence type="ECO:0000256" key="3">
    <source>
        <dbReference type="ARBA" id="ARBA00022989"/>
    </source>
</evidence>
<organism evidence="6 7">
    <name type="scientific">Dermatophagoides pteronyssinus</name>
    <name type="common">European house dust mite</name>
    <dbReference type="NCBI Taxonomy" id="6956"/>
    <lineage>
        <taxon>Eukaryota</taxon>
        <taxon>Metazoa</taxon>
        <taxon>Ecdysozoa</taxon>
        <taxon>Arthropoda</taxon>
        <taxon>Chelicerata</taxon>
        <taxon>Arachnida</taxon>
        <taxon>Acari</taxon>
        <taxon>Acariformes</taxon>
        <taxon>Sarcoptiformes</taxon>
        <taxon>Astigmata</taxon>
        <taxon>Psoroptidia</taxon>
        <taxon>Analgoidea</taxon>
        <taxon>Pyroglyphidae</taxon>
        <taxon>Dermatophagoidinae</taxon>
        <taxon>Dermatophagoides</taxon>
    </lineage>
</organism>
<dbReference type="PIRSF" id="PIRSF017321">
    <property type="entry name" value="GWT1"/>
    <property type="match status" value="1"/>
</dbReference>
<keyword evidence="3 5" id="KW-1133">Transmembrane helix</keyword>
<sequence length="464" mass="52923">MDAELKHRREQFIHGNHGSNGPWEVFHLIIIAQFSHILSESFVFALPALPKTWPIVSLIIDFTMVYSPLIMAVTLCHNHITLILITILVLILFNFAIYVKSNSKCISWQNIGQQSIQYPDTKRFPYLSNMMSSLLMATCLAIFAVDFPSFDRRFSKTEMYGWSLMDIGVGCFIAINGALSPESRLINSKISLIERFKKTFRSSLPLIVIGLLRLVATKSVNYQEHVSEYGIHWNFFFTISFVKILSSILCALLGEQINLYTVSIMIMIVHQIMLKTFGTEFIMDPSNRSLNLFAANKEGFISLPGFISIYLFFVQLGRNYIPKREKVNELLSIILQLVIIGLQSLAVMFAAYHLLEPVSRREANMPFICFITCCACLNIVIELVYFIWIQIAKPNFHYESSVFSVINHKGLLIFLIANLITGLVNLSIDTMMVNNVMSVLLIHLYAVVLTFSGFLLDKIFYLNK</sequence>
<evidence type="ECO:0000313" key="6">
    <source>
        <dbReference type="EMBL" id="KAH9424009.1"/>
    </source>
</evidence>
<feature type="transmembrane region" description="Helical" evidence="5">
    <location>
        <begin position="299"/>
        <end position="318"/>
    </location>
</feature>
<comment type="subcellular location">
    <subcellularLocation>
        <location evidence="5">Endoplasmic reticulum membrane</location>
        <topology evidence="5">Multi-pass membrane protein</topology>
    </subcellularLocation>
    <subcellularLocation>
        <location evidence="1">Membrane</location>
        <topology evidence="1">Multi-pass membrane protein</topology>
    </subcellularLocation>
</comment>
<feature type="transmembrane region" description="Helical" evidence="5">
    <location>
        <begin position="365"/>
        <end position="389"/>
    </location>
</feature>
<keyword evidence="5" id="KW-0256">Endoplasmic reticulum</keyword>
<comment type="similarity">
    <text evidence="5">Belongs to the PIGW family.</text>
</comment>
<feature type="transmembrane region" description="Helical" evidence="5">
    <location>
        <begin position="159"/>
        <end position="179"/>
    </location>
</feature>
<dbReference type="PANTHER" id="PTHR20661">
    <property type="entry name" value="PHOSPHATIDYLINOSITOL-GLYCAN BIOSYNTHESIS CLASS W PROTEIN"/>
    <property type="match status" value="1"/>
</dbReference>
<feature type="transmembrane region" description="Helical" evidence="5">
    <location>
        <begin position="199"/>
        <end position="216"/>
    </location>
</feature>
<gene>
    <name evidence="6" type="ORF">DERP_008857</name>
</gene>
<dbReference type="EMBL" id="NJHN03000030">
    <property type="protein sequence ID" value="KAH9424009.1"/>
    <property type="molecule type" value="Genomic_DNA"/>
</dbReference>
<keyword evidence="2 5" id="KW-0812">Transmembrane</keyword>
<proteinExistence type="inferred from homology"/>
<keyword evidence="7" id="KW-1185">Reference proteome</keyword>
<evidence type="ECO:0000256" key="4">
    <source>
        <dbReference type="ARBA" id="ARBA00023136"/>
    </source>
</evidence>
<evidence type="ECO:0000256" key="2">
    <source>
        <dbReference type="ARBA" id="ARBA00022692"/>
    </source>
</evidence>
<feature type="transmembrane region" description="Helical" evidence="5">
    <location>
        <begin position="79"/>
        <end position="99"/>
    </location>
</feature>
<feature type="transmembrane region" description="Helical" evidence="5">
    <location>
        <begin position="410"/>
        <end position="428"/>
    </location>
</feature>
<feature type="transmembrane region" description="Helical" evidence="5">
    <location>
        <begin position="330"/>
        <end position="353"/>
    </location>
</feature>
<evidence type="ECO:0000313" key="7">
    <source>
        <dbReference type="Proteomes" id="UP000887458"/>
    </source>
</evidence>
<keyword evidence="5" id="KW-0808">Transferase</keyword>
<feature type="transmembrane region" description="Helical" evidence="5">
    <location>
        <begin position="440"/>
        <end position="461"/>
    </location>
</feature>